<dbReference type="InterPro" id="IPR018966">
    <property type="entry name" value="VTC_domain"/>
</dbReference>
<reference evidence="2" key="1">
    <citation type="submission" date="2021-12" db="EMBL/GenBank/DDBJ databases">
        <authorList>
            <person name="Criscuolo A."/>
        </authorList>
    </citation>
    <scope>NUCLEOTIDE SEQUENCE</scope>
    <source>
        <strain evidence="2">CIP111894</strain>
    </source>
</reference>
<dbReference type="Proteomes" id="UP000838749">
    <property type="component" value="Unassembled WGS sequence"/>
</dbReference>
<sequence length="79" mass="9522">MSLNVPDSPLFMELYNQMRHNLLRPKVIVDYVREPYVCHNGNVRITFDKELRTGLHSTDIFDKDLHRFERLMRTSLFLK</sequence>
<dbReference type="Gene3D" id="3.20.100.30">
    <property type="entry name" value="VTC, catalytic tunnel domain"/>
    <property type="match status" value="1"/>
</dbReference>
<comment type="caution">
    <text evidence="2">The sequence shown here is derived from an EMBL/GenBank/DDBJ whole genome shotgun (WGS) entry which is preliminary data.</text>
</comment>
<gene>
    <name evidence="2" type="ORF">PAECIP111894_02188</name>
</gene>
<dbReference type="EMBL" id="CAKMAB010000009">
    <property type="protein sequence ID" value="CAH1056035.1"/>
    <property type="molecule type" value="Genomic_DNA"/>
</dbReference>
<dbReference type="InterPro" id="IPR042267">
    <property type="entry name" value="VTC_sf"/>
</dbReference>
<evidence type="ECO:0000313" key="2">
    <source>
        <dbReference type="EMBL" id="CAH1056035.1"/>
    </source>
</evidence>
<evidence type="ECO:0000313" key="3">
    <source>
        <dbReference type="Proteomes" id="UP000838749"/>
    </source>
</evidence>
<feature type="domain" description="VTC" evidence="1">
    <location>
        <begin position="9"/>
        <end position="67"/>
    </location>
</feature>
<name>A0ABM9BC71_9BACL</name>
<evidence type="ECO:0000259" key="1">
    <source>
        <dbReference type="Pfam" id="PF09359"/>
    </source>
</evidence>
<organism evidence="2 3">
    <name type="scientific">Paenibacillus pseudetheri</name>
    <dbReference type="NCBI Taxonomy" id="2897682"/>
    <lineage>
        <taxon>Bacteria</taxon>
        <taxon>Bacillati</taxon>
        <taxon>Bacillota</taxon>
        <taxon>Bacilli</taxon>
        <taxon>Bacillales</taxon>
        <taxon>Paenibacillaceae</taxon>
        <taxon>Paenibacillus</taxon>
    </lineage>
</organism>
<accession>A0ABM9BC71</accession>
<dbReference type="Pfam" id="PF09359">
    <property type="entry name" value="VTC"/>
    <property type="match status" value="1"/>
</dbReference>
<protein>
    <recommendedName>
        <fullName evidence="1">VTC domain-containing protein</fullName>
    </recommendedName>
</protein>
<keyword evidence="3" id="KW-1185">Reference proteome</keyword>
<proteinExistence type="predicted"/>